<keyword evidence="9" id="KW-1185">Reference proteome</keyword>
<accession>A0A5N5QIW9</accession>
<keyword evidence="3 5" id="KW-0863">Zinc-finger</keyword>
<feature type="compositionally biased region" description="Basic and acidic residues" evidence="6">
    <location>
        <begin position="21"/>
        <end position="31"/>
    </location>
</feature>
<evidence type="ECO:0000256" key="3">
    <source>
        <dbReference type="ARBA" id="ARBA00022771"/>
    </source>
</evidence>
<dbReference type="SMART" id="SM00355">
    <property type="entry name" value="ZnF_C2H2"/>
    <property type="match status" value="2"/>
</dbReference>
<dbReference type="PROSITE" id="PS00028">
    <property type="entry name" value="ZINC_FINGER_C2H2_1"/>
    <property type="match status" value="2"/>
</dbReference>
<gene>
    <name evidence="8" type="ORF">CTheo_4854</name>
</gene>
<evidence type="ECO:0000313" key="8">
    <source>
        <dbReference type="EMBL" id="KAB5591690.1"/>
    </source>
</evidence>
<comment type="caution">
    <text evidence="8">The sequence shown here is derived from an EMBL/GenBank/DDBJ whole genome shotgun (WGS) entry which is preliminary data.</text>
</comment>
<dbReference type="GO" id="GO:0008270">
    <property type="term" value="F:zinc ion binding"/>
    <property type="evidence" value="ECO:0007669"/>
    <property type="project" value="UniProtKB-KW"/>
</dbReference>
<organism evidence="8 9">
    <name type="scientific">Ceratobasidium theobromae</name>
    <dbReference type="NCBI Taxonomy" id="1582974"/>
    <lineage>
        <taxon>Eukaryota</taxon>
        <taxon>Fungi</taxon>
        <taxon>Dikarya</taxon>
        <taxon>Basidiomycota</taxon>
        <taxon>Agaricomycotina</taxon>
        <taxon>Agaricomycetes</taxon>
        <taxon>Cantharellales</taxon>
        <taxon>Ceratobasidiaceae</taxon>
        <taxon>Ceratobasidium</taxon>
    </lineage>
</organism>
<evidence type="ECO:0000256" key="1">
    <source>
        <dbReference type="ARBA" id="ARBA00022723"/>
    </source>
</evidence>
<dbReference type="AlphaFoldDB" id="A0A5N5QIW9"/>
<keyword evidence="4" id="KW-0862">Zinc</keyword>
<feature type="region of interest" description="Disordered" evidence="6">
    <location>
        <begin position="1"/>
        <end position="31"/>
    </location>
</feature>
<evidence type="ECO:0000256" key="2">
    <source>
        <dbReference type="ARBA" id="ARBA00022737"/>
    </source>
</evidence>
<evidence type="ECO:0000256" key="6">
    <source>
        <dbReference type="SAM" id="MobiDB-lite"/>
    </source>
</evidence>
<dbReference type="EMBL" id="SSOP01000093">
    <property type="protein sequence ID" value="KAB5591690.1"/>
    <property type="molecule type" value="Genomic_DNA"/>
</dbReference>
<name>A0A5N5QIW9_9AGAM</name>
<dbReference type="Pfam" id="PF00096">
    <property type="entry name" value="zf-C2H2"/>
    <property type="match status" value="1"/>
</dbReference>
<sequence>MSPRTDSDISVTADLLPGLERGGHASGDARPDVKVRLRSEASIKSKFGRALSRKNIKEEEEEELSRLFSNVLQFSSEYTATLGYQTAYAQVTSDGYARDRQSTKHEVGTLDVAVDGNSLGNSVMMGPWSPGSSAQSPILSAGSRAPSEGLEPLIQSGYIEGIQLWQHQIKLAQGSIRPPDKMDRRRCPQCNKVFRRPSSLDDHLDVHSGAKRKLILGLVTRLLTELTAHMCPFKNCRTGFATKSNMKRHFLTHRVGTLEEYSSGRTKAVHSQSRTTTYNSRAFHTQRSRLAN</sequence>
<dbReference type="FunFam" id="3.30.160.60:FF:000100">
    <property type="entry name" value="Zinc finger 45-like"/>
    <property type="match status" value="1"/>
</dbReference>
<dbReference type="Proteomes" id="UP000383932">
    <property type="component" value="Unassembled WGS sequence"/>
</dbReference>
<dbReference type="InterPro" id="IPR013087">
    <property type="entry name" value="Znf_C2H2_type"/>
</dbReference>
<dbReference type="OrthoDB" id="6077919at2759"/>
<keyword evidence="2" id="KW-0677">Repeat</keyword>
<dbReference type="SUPFAM" id="SSF57667">
    <property type="entry name" value="beta-beta-alpha zinc fingers"/>
    <property type="match status" value="1"/>
</dbReference>
<dbReference type="InterPro" id="IPR036236">
    <property type="entry name" value="Znf_C2H2_sf"/>
</dbReference>
<proteinExistence type="predicted"/>
<protein>
    <submittedName>
        <fullName evidence="8">Zinc finger protein</fullName>
    </submittedName>
</protein>
<evidence type="ECO:0000256" key="4">
    <source>
        <dbReference type="ARBA" id="ARBA00022833"/>
    </source>
</evidence>
<evidence type="ECO:0000256" key="5">
    <source>
        <dbReference type="PROSITE-ProRule" id="PRU00042"/>
    </source>
</evidence>
<dbReference type="PROSITE" id="PS50157">
    <property type="entry name" value="ZINC_FINGER_C2H2_2"/>
    <property type="match status" value="1"/>
</dbReference>
<reference evidence="8 9" key="1">
    <citation type="journal article" date="2019" name="Fungal Biol. Biotechnol.">
        <title>Draft genome sequence of fastidious pathogen Ceratobasidium theobromae, which causes vascular-streak dieback in Theobroma cacao.</title>
        <authorList>
            <person name="Ali S.S."/>
            <person name="Asman A."/>
            <person name="Shao J."/>
            <person name="Firmansyah A.P."/>
            <person name="Susilo A.W."/>
            <person name="Rosmana A."/>
            <person name="McMahon P."/>
            <person name="Junaid M."/>
            <person name="Guest D."/>
            <person name="Kheng T.Y."/>
            <person name="Meinhardt L.W."/>
            <person name="Bailey B.A."/>
        </authorList>
    </citation>
    <scope>NUCLEOTIDE SEQUENCE [LARGE SCALE GENOMIC DNA]</scope>
    <source>
        <strain evidence="8 9">CT2</strain>
    </source>
</reference>
<evidence type="ECO:0000259" key="7">
    <source>
        <dbReference type="PROSITE" id="PS50157"/>
    </source>
</evidence>
<keyword evidence="1" id="KW-0479">Metal-binding</keyword>
<dbReference type="Gene3D" id="3.30.160.60">
    <property type="entry name" value="Classic Zinc Finger"/>
    <property type="match status" value="2"/>
</dbReference>
<feature type="domain" description="C2H2-type" evidence="7">
    <location>
        <begin position="185"/>
        <end position="212"/>
    </location>
</feature>
<evidence type="ECO:0000313" key="9">
    <source>
        <dbReference type="Proteomes" id="UP000383932"/>
    </source>
</evidence>